<dbReference type="RefSeq" id="WP_146647189.1">
    <property type="nucleotide sequence ID" value="NZ_CP012333.1"/>
</dbReference>
<dbReference type="PANTHER" id="PTHR34069">
    <property type="entry name" value="3-OXOACYL-[ACYL-CARRIER-PROTEIN] SYNTHASE 3"/>
    <property type="match status" value="1"/>
</dbReference>
<feature type="domain" description="Beta-ketoacyl-[acyl-carrier-protein] synthase III N-terminal" evidence="4">
    <location>
        <begin position="126"/>
        <end position="201"/>
    </location>
</feature>
<evidence type="ECO:0000259" key="3">
    <source>
        <dbReference type="Pfam" id="PF08541"/>
    </source>
</evidence>
<keyword evidence="6" id="KW-1185">Reference proteome</keyword>
<dbReference type="SUPFAM" id="SSF53901">
    <property type="entry name" value="Thiolase-like"/>
    <property type="match status" value="2"/>
</dbReference>
<keyword evidence="1" id="KW-0808">Transferase</keyword>
<dbReference type="InterPro" id="IPR013751">
    <property type="entry name" value="ACP_syn_III_N"/>
</dbReference>
<dbReference type="AlphaFoldDB" id="A0A0K1PQK5"/>
<dbReference type="EMBL" id="CP012333">
    <property type="protein sequence ID" value="AKU95803.1"/>
    <property type="molecule type" value="Genomic_DNA"/>
</dbReference>
<evidence type="ECO:0000313" key="6">
    <source>
        <dbReference type="Proteomes" id="UP000064967"/>
    </source>
</evidence>
<dbReference type="GO" id="GO:0004315">
    <property type="term" value="F:3-oxoacyl-[acyl-carrier-protein] synthase activity"/>
    <property type="evidence" value="ECO:0007669"/>
    <property type="project" value="InterPro"/>
</dbReference>
<evidence type="ECO:0000256" key="2">
    <source>
        <dbReference type="ARBA" id="ARBA00023315"/>
    </source>
</evidence>
<protein>
    <submittedName>
        <fullName evidence="5">3-oxoacyl-[acyl-carrier-protein] synthase, KASIII</fullName>
    </submittedName>
</protein>
<dbReference type="InterPro" id="IPR016039">
    <property type="entry name" value="Thiolase-like"/>
</dbReference>
<dbReference type="OrthoDB" id="9815506at2"/>
<evidence type="ECO:0000256" key="1">
    <source>
        <dbReference type="ARBA" id="ARBA00022679"/>
    </source>
</evidence>
<dbReference type="Pfam" id="PF08541">
    <property type="entry name" value="ACP_syn_III_C"/>
    <property type="match status" value="1"/>
</dbReference>
<dbReference type="PATRIC" id="fig|1391654.3.peg.2506"/>
<reference evidence="5 6" key="1">
    <citation type="submission" date="2015-08" db="EMBL/GenBank/DDBJ databases">
        <authorList>
            <person name="Babu N.S."/>
            <person name="Beckwith C.J."/>
            <person name="Beseler K.G."/>
            <person name="Brison A."/>
            <person name="Carone J.V."/>
            <person name="Caskin T.P."/>
            <person name="Diamond M."/>
            <person name="Durham M.E."/>
            <person name="Foxe J.M."/>
            <person name="Go M."/>
            <person name="Henderson B.A."/>
            <person name="Jones I.B."/>
            <person name="McGettigan J.A."/>
            <person name="Micheletti S.J."/>
            <person name="Nasrallah M.E."/>
            <person name="Ortiz D."/>
            <person name="Piller C.R."/>
            <person name="Privatt S.R."/>
            <person name="Schneider S.L."/>
            <person name="Sharp S."/>
            <person name="Smith T.C."/>
            <person name="Stanton J.D."/>
            <person name="Ullery H.E."/>
            <person name="Wilson R.J."/>
            <person name="Serrano M.G."/>
            <person name="Buck G."/>
            <person name="Lee V."/>
            <person name="Wang Y."/>
            <person name="Carvalho R."/>
            <person name="Voegtly L."/>
            <person name="Shi R."/>
            <person name="Duckworth R."/>
            <person name="Johnson A."/>
            <person name="Loviza R."/>
            <person name="Walstead R."/>
            <person name="Shah Z."/>
            <person name="Kiflezghi M."/>
            <person name="Wade K."/>
            <person name="Ball S.L."/>
            <person name="Bradley K.W."/>
            <person name="Asai D.J."/>
            <person name="Bowman C.A."/>
            <person name="Russell D.A."/>
            <person name="Pope W.H."/>
            <person name="Jacobs-Sera D."/>
            <person name="Hendrix R.W."/>
            <person name="Hatfull G.F."/>
        </authorList>
    </citation>
    <scope>NUCLEOTIDE SEQUENCE [LARGE SCALE GENOMIC DNA]</scope>
    <source>
        <strain evidence="5 6">DSM 27648</strain>
    </source>
</reference>
<feature type="domain" description="Beta-ketoacyl-[acyl-carrier-protein] synthase III C-terminal" evidence="3">
    <location>
        <begin position="255"/>
        <end position="328"/>
    </location>
</feature>
<dbReference type="GO" id="GO:0006633">
    <property type="term" value="P:fatty acid biosynthetic process"/>
    <property type="evidence" value="ECO:0007669"/>
    <property type="project" value="InterPro"/>
</dbReference>
<sequence>MRPLYLHAIGHFHPANVIDNRFLEELDIGTNDEWILERVGIRTRRTVLPLDYIRRTRNADTRAALEAALHDNADTGRRAAEDALARAGLRASDIGMVVAGGCYPDMSIPADACRIAAALGIEATALDVSSACSSFGAQIHLLGSMTGLPPYVLIVNPENTTRAVDYSDRATAVLWGDATSAAIVSTEVPSRLRIVETMLGSSPSGANLVTIPRSGHFTQDGSAVQRFAIKTTLAGMSELLPPARERARRTGGAVRFVGHQANALVLEAVTRRAEIAAGAHFSNVADFGNTGAAGAPTVLSQRWNDLTDGDTVVVVVVGSGLTWAGLRIEVEAT</sequence>
<gene>
    <name evidence="5" type="ORF">AKJ09_02467</name>
</gene>
<dbReference type="GO" id="GO:0044550">
    <property type="term" value="P:secondary metabolite biosynthetic process"/>
    <property type="evidence" value="ECO:0007669"/>
    <property type="project" value="TreeGrafter"/>
</dbReference>
<dbReference type="InterPro" id="IPR013747">
    <property type="entry name" value="ACP_syn_III_C"/>
</dbReference>
<keyword evidence="2" id="KW-0012">Acyltransferase</keyword>
<name>A0A0K1PQK5_9BACT</name>
<dbReference type="Proteomes" id="UP000064967">
    <property type="component" value="Chromosome"/>
</dbReference>
<accession>A0A0K1PQK5</accession>
<dbReference type="Pfam" id="PF08545">
    <property type="entry name" value="ACP_syn_III"/>
    <property type="match status" value="1"/>
</dbReference>
<evidence type="ECO:0000259" key="4">
    <source>
        <dbReference type="Pfam" id="PF08545"/>
    </source>
</evidence>
<dbReference type="Gene3D" id="3.40.47.10">
    <property type="match status" value="2"/>
</dbReference>
<proteinExistence type="predicted"/>
<dbReference type="STRING" id="1391654.AKJ09_02467"/>
<dbReference type="KEGG" id="llu:AKJ09_02467"/>
<organism evidence="5 6">
    <name type="scientific">Labilithrix luteola</name>
    <dbReference type="NCBI Taxonomy" id="1391654"/>
    <lineage>
        <taxon>Bacteria</taxon>
        <taxon>Pseudomonadati</taxon>
        <taxon>Myxococcota</taxon>
        <taxon>Polyangia</taxon>
        <taxon>Polyangiales</taxon>
        <taxon>Labilitrichaceae</taxon>
        <taxon>Labilithrix</taxon>
    </lineage>
</organism>
<evidence type="ECO:0000313" key="5">
    <source>
        <dbReference type="EMBL" id="AKU95803.1"/>
    </source>
</evidence>
<dbReference type="CDD" id="cd00830">
    <property type="entry name" value="KAS_III"/>
    <property type="match status" value="1"/>
</dbReference>
<dbReference type="PANTHER" id="PTHR34069:SF2">
    <property type="entry name" value="BETA-KETOACYL-[ACYL-CARRIER-PROTEIN] SYNTHASE III"/>
    <property type="match status" value="1"/>
</dbReference>